<dbReference type="EMBL" id="HBGY01004704">
    <property type="protein sequence ID" value="CAD9561007.1"/>
    <property type="molecule type" value="Transcribed_RNA"/>
</dbReference>
<protein>
    <submittedName>
        <fullName evidence="1">Uncharacterized protein</fullName>
    </submittedName>
</protein>
<reference evidence="1" key="1">
    <citation type="submission" date="2021-01" db="EMBL/GenBank/DDBJ databases">
        <authorList>
            <person name="Corre E."/>
            <person name="Pelletier E."/>
            <person name="Niang G."/>
            <person name="Scheremetjew M."/>
            <person name="Finn R."/>
            <person name="Kale V."/>
            <person name="Holt S."/>
            <person name="Cochrane G."/>
            <person name="Meng A."/>
            <person name="Brown T."/>
            <person name="Cohen L."/>
        </authorList>
    </citation>
    <scope>NUCLEOTIDE SEQUENCE</scope>
    <source>
        <strain evidence="1">B650</strain>
    </source>
</reference>
<dbReference type="AlphaFoldDB" id="A0A7S2JY84"/>
<organism evidence="1">
    <name type="scientific">Leptocylindrus danicus</name>
    <dbReference type="NCBI Taxonomy" id="163516"/>
    <lineage>
        <taxon>Eukaryota</taxon>
        <taxon>Sar</taxon>
        <taxon>Stramenopiles</taxon>
        <taxon>Ochrophyta</taxon>
        <taxon>Bacillariophyta</taxon>
        <taxon>Coscinodiscophyceae</taxon>
        <taxon>Chaetocerotophycidae</taxon>
        <taxon>Leptocylindrales</taxon>
        <taxon>Leptocylindraceae</taxon>
        <taxon>Leptocylindrus</taxon>
    </lineage>
</organism>
<sequence length="111" mass="12659">MAIKHASMLAKPDGEGYVMVSDFFALPSSMIREENPSVGFGRFLRSCESAFHKKWFANDHVYLLEEDILGLMKNKNNGLVNIWDSRERGDIPFLPFLKPFHGLVIGQTEKK</sequence>
<evidence type="ECO:0000313" key="1">
    <source>
        <dbReference type="EMBL" id="CAD9561007.1"/>
    </source>
</evidence>
<name>A0A7S2JY84_9STRA</name>
<accession>A0A7S2JY84</accession>
<proteinExistence type="predicted"/>
<gene>
    <name evidence="1" type="ORF">LDAN0321_LOCUS2832</name>
</gene>